<dbReference type="EMBL" id="ATBP01002603">
    <property type="protein sequence ID" value="ETR65669.1"/>
    <property type="molecule type" value="Genomic_DNA"/>
</dbReference>
<dbReference type="AlphaFoldDB" id="A0A1V1NSW6"/>
<evidence type="ECO:0000313" key="2">
    <source>
        <dbReference type="Proteomes" id="UP000189670"/>
    </source>
</evidence>
<feature type="non-terminal residue" evidence="1">
    <location>
        <position position="156"/>
    </location>
</feature>
<accession>A0A1V1NSW6</accession>
<organism evidence="1 2">
    <name type="scientific">Candidatus Magnetoglobus multicellularis str. Araruama</name>
    <dbReference type="NCBI Taxonomy" id="890399"/>
    <lineage>
        <taxon>Bacteria</taxon>
        <taxon>Pseudomonadati</taxon>
        <taxon>Thermodesulfobacteriota</taxon>
        <taxon>Desulfobacteria</taxon>
        <taxon>Desulfobacterales</taxon>
        <taxon>Desulfobacteraceae</taxon>
        <taxon>Candidatus Magnetoglobus</taxon>
    </lineage>
</organism>
<gene>
    <name evidence="1" type="ORF">OMM_13893</name>
</gene>
<proteinExistence type="predicted"/>
<protein>
    <submittedName>
        <fullName evidence="1">Uncharacterized protein</fullName>
    </submittedName>
</protein>
<evidence type="ECO:0000313" key="1">
    <source>
        <dbReference type="EMBL" id="ETR65669.1"/>
    </source>
</evidence>
<comment type="caution">
    <text evidence="1">The sequence shown here is derived from an EMBL/GenBank/DDBJ whole genome shotgun (WGS) entry which is preliminary data.</text>
</comment>
<dbReference type="Proteomes" id="UP000189670">
    <property type="component" value="Unassembled WGS sequence"/>
</dbReference>
<reference evidence="2" key="1">
    <citation type="submission" date="2012-11" db="EMBL/GenBank/DDBJ databases">
        <authorList>
            <person name="Lucero-Rivera Y.E."/>
            <person name="Tovar-Ramirez D."/>
        </authorList>
    </citation>
    <scope>NUCLEOTIDE SEQUENCE [LARGE SCALE GENOMIC DNA]</scope>
    <source>
        <strain evidence="2">Araruama</strain>
    </source>
</reference>
<name>A0A1V1NSW6_9BACT</name>
<sequence length="156" mass="16954">MIGKTFAAINIGEIFLKDAQLINSDDRRKLSIAIRTLVPETCINKISPNPVNDLPILKTDTAPDFAKILTYRIRAGYESPCGGRFQGWAPESQAGHALTTAIIAALLGGTLPALVALSHNAHLSQFPDVPHRIEASIGADVLASLEHKVKMRMFRE</sequence>